<keyword evidence="1" id="KW-0812">Transmembrane</keyword>
<proteinExistence type="predicted"/>
<name>A0A0R5RMS0_9BURK</name>
<dbReference type="EMBL" id="KJ415239">
    <property type="protein sequence ID" value="AIW63028.1"/>
    <property type="molecule type" value="Genomic_DNA"/>
</dbReference>
<gene>
    <name evidence="2" type="primary">bxpE</name>
</gene>
<evidence type="ECO:0000313" key="2">
    <source>
        <dbReference type="EMBL" id="AIW63028.1"/>
    </source>
</evidence>
<keyword evidence="1" id="KW-1133">Transmembrane helix</keyword>
<organism evidence="2">
    <name type="scientific">Burkholderia sp. Ha185</name>
    <dbReference type="NCBI Taxonomy" id="1562173"/>
    <lineage>
        <taxon>Bacteria</taxon>
        <taxon>Pseudomonadati</taxon>
        <taxon>Pseudomonadota</taxon>
        <taxon>Betaproteobacteria</taxon>
        <taxon>Burkholderiales</taxon>
        <taxon>Burkholderiaceae</taxon>
        <taxon>Burkholderia</taxon>
    </lineage>
</organism>
<dbReference type="AlphaFoldDB" id="A0A0R5RMS0"/>
<protein>
    <submittedName>
        <fullName evidence="2">Uncharacterized protein</fullName>
    </submittedName>
</protein>
<evidence type="ECO:0000256" key="1">
    <source>
        <dbReference type="SAM" id="Phobius"/>
    </source>
</evidence>
<reference evidence="2" key="1">
    <citation type="submission" date="2014-02" db="EMBL/GenBank/DDBJ databases">
        <title>Determination of genes involved in bacterial phosphate solubilization.</title>
        <authorList>
            <person name="Hsu P.-C.L."/>
            <person name="O'Callaghan M."/>
            <person name="Condron L."/>
            <person name="Hurst M.R.H."/>
        </authorList>
    </citation>
    <scope>NUCLEOTIDE SEQUENCE</scope>
    <source>
        <strain evidence="2">Ha185</strain>
    </source>
</reference>
<keyword evidence="1" id="KW-0472">Membrane</keyword>
<sequence length="159" mass="16776">MRECYGIRYRSPGDGASRATGLAIALCLIVKSLTKRRVRMTTVATKEELKSARENEAAQIVVVGELADKLKRTKKIATLSAVTLTAIVAVVGLAAVAAPETAGLSFVALGPLAGLSGIEIATIILAASIGLSLILAIHKEYDEIGYKEGELVLRRKSTK</sequence>
<feature type="transmembrane region" description="Helical" evidence="1">
    <location>
        <begin position="118"/>
        <end position="137"/>
    </location>
</feature>
<feature type="transmembrane region" description="Helical" evidence="1">
    <location>
        <begin position="76"/>
        <end position="98"/>
    </location>
</feature>
<accession>A0A0R5RMS0</accession>